<dbReference type="Gene3D" id="3.40.50.1820">
    <property type="entry name" value="alpha/beta hydrolase"/>
    <property type="match status" value="1"/>
</dbReference>
<dbReference type="SUPFAM" id="SSF53474">
    <property type="entry name" value="alpha/beta-Hydrolases"/>
    <property type="match status" value="1"/>
</dbReference>
<dbReference type="Pfam" id="PF00326">
    <property type="entry name" value="Peptidase_S9"/>
    <property type="match status" value="1"/>
</dbReference>
<dbReference type="PANTHER" id="PTHR34853">
    <property type="match status" value="1"/>
</dbReference>
<dbReference type="InterPro" id="IPR029058">
    <property type="entry name" value="AB_hydrolase_fold"/>
</dbReference>
<dbReference type="InterPro" id="IPR001375">
    <property type="entry name" value="Peptidase_S9_cat"/>
</dbReference>
<evidence type="ECO:0000313" key="2">
    <source>
        <dbReference type="EMBL" id="UJS24357.1"/>
    </source>
</evidence>
<protein>
    <submittedName>
        <fullName evidence="2">S9 family peptidase</fullName>
    </submittedName>
</protein>
<name>A0ABY3SZH3_9GAMM</name>
<feature type="domain" description="Peptidase S9 prolyl oligopeptidase catalytic" evidence="1">
    <location>
        <begin position="165"/>
        <end position="267"/>
    </location>
</feature>
<dbReference type="InterPro" id="IPR005152">
    <property type="entry name" value="Lipase_secreted"/>
</dbReference>
<gene>
    <name evidence="2" type="ORF">L2Y54_20875</name>
</gene>
<dbReference type="RefSeq" id="WP_236498799.1">
    <property type="nucleotide sequence ID" value="NZ_CP091244.1"/>
</dbReference>
<dbReference type="PANTHER" id="PTHR34853:SF1">
    <property type="entry name" value="LIPASE 5"/>
    <property type="match status" value="1"/>
</dbReference>
<accession>A0ABY3SZH3</accession>
<organism evidence="2 3">
    <name type="scientific">Thiothrix winogradskyi</name>
    <dbReference type="NCBI Taxonomy" id="96472"/>
    <lineage>
        <taxon>Bacteria</taxon>
        <taxon>Pseudomonadati</taxon>
        <taxon>Pseudomonadota</taxon>
        <taxon>Gammaproteobacteria</taxon>
        <taxon>Thiotrichales</taxon>
        <taxon>Thiotrichaceae</taxon>
        <taxon>Thiothrix</taxon>
    </lineage>
</organism>
<evidence type="ECO:0000259" key="1">
    <source>
        <dbReference type="Pfam" id="PF00326"/>
    </source>
</evidence>
<reference evidence="2" key="1">
    <citation type="journal article" date="2022" name="Microorganisms">
        <title>Two New Species of Filamentous Sulfur Bacteria of the Genus Thiothrix, Thiothrix winogradskyi sp. nov. and 'Candidatus Thiothrix sulfatifontis' sp. nov.</title>
        <authorList>
            <person name="Ravin N.V."/>
            <person name="Rossetti S."/>
            <person name="Beletsky A.V."/>
            <person name="Kadnikov V.V."/>
            <person name="Rudenko T.S."/>
            <person name="Smolyakov D.D."/>
            <person name="Moskvitina M.I."/>
            <person name="Gureeva M.V."/>
            <person name="Mardanov A.V."/>
            <person name="Grabovich M.Y."/>
        </authorList>
    </citation>
    <scope>NUCLEOTIDE SEQUENCE</scope>
    <source>
        <strain evidence="2">CT3</strain>
    </source>
</reference>
<dbReference type="Proteomes" id="UP001054801">
    <property type="component" value="Chromosome"/>
</dbReference>
<evidence type="ECO:0000313" key="3">
    <source>
        <dbReference type="Proteomes" id="UP001054801"/>
    </source>
</evidence>
<dbReference type="PROSITE" id="PS51257">
    <property type="entry name" value="PROKAR_LIPOPROTEIN"/>
    <property type="match status" value="1"/>
</dbReference>
<sequence length="419" mass="45507">MRLTPYRGLLRHIYVLLISSLLISACGGGSNSTTAGQANLSDNASDQTPIITPVPAPIPPRITNARGALLNDGELRKTNSITDSTQAIREAADRTPDVIPLYAVKQYRLTYLTPDKAGNLITASGIVAVPQKPAGVKSPLLSFQHGTIFYDRDAPSNDTDAKSPVNILASLGYVVVAADYVGYGASLGKPHPYLQREPSANAVIDFITASRQWLAEQRLPLNDQLFLTGYSEGGYVTLATQQALEAAGVPITASVAGAGPYDLRYTLDTLLNTRAVLAALGDVLGDKLGLSRPALAARTESRIDELRVDTLMYFLIPRDSEAKFDKQFLLEWMADDYAALARNSVHDWQIKTPTRLTHGREDEAVPFGNSPRALDTTRVRGTQDIDLLECLASPSNHSGCIKPYALEMTNYFRTFARDL</sequence>
<proteinExistence type="predicted"/>
<keyword evidence="3" id="KW-1185">Reference proteome</keyword>
<dbReference type="EMBL" id="CP091244">
    <property type="protein sequence ID" value="UJS24357.1"/>
    <property type="molecule type" value="Genomic_DNA"/>
</dbReference>